<dbReference type="Proteomes" id="UP000708208">
    <property type="component" value="Unassembled WGS sequence"/>
</dbReference>
<feature type="non-terminal residue" evidence="1">
    <location>
        <position position="1"/>
    </location>
</feature>
<evidence type="ECO:0000313" key="1">
    <source>
        <dbReference type="EMBL" id="CAG7718284.1"/>
    </source>
</evidence>
<reference evidence="1" key="1">
    <citation type="submission" date="2021-06" db="EMBL/GenBank/DDBJ databases">
        <authorList>
            <person name="Hodson N. C."/>
            <person name="Mongue J. A."/>
            <person name="Jaron S. K."/>
        </authorList>
    </citation>
    <scope>NUCLEOTIDE SEQUENCE</scope>
</reference>
<proteinExistence type="predicted"/>
<comment type="caution">
    <text evidence="1">The sequence shown here is derived from an EMBL/GenBank/DDBJ whole genome shotgun (WGS) entry which is preliminary data.</text>
</comment>
<gene>
    <name evidence="1" type="ORF">AFUS01_LOCUS7686</name>
</gene>
<evidence type="ECO:0000313" key="2">
    <source>
        <dbReference type="Proteomes" id="UP000708208"/>
    </source>
</evidence>
<dbReference type="AlphaFoldDB" id="A0A8J2K1T5"/>
<keyword evidence="2" id="KW-1185">Reference proteome</keyword>
<sequence length="110" mass="13185">MELPELVRQNIVSPIYDRCQNFETDKVNILIKRRLMITVYGYKSSRNVCKDYKFLTKLFHSKREELREYLWEDIWGIQANVDWNSEIVQNLYSISSMELFTSSLMFTGTD</sequence>
<name>A0A8J2K1T5_9HEXA</name>
<protein>
    <submittedName>
        <fullName evidence="1">Uncharacterized protein</fullName>
    </submittedName>
</protein>
<accession>A0A8J2K1T5</accession>
<organism evidence="1 2">
    <name type="scientific">Allacma fusca</name>
    <dbReference type="NCBI Taxonomy" id="39272"/>
    <lineage>
        <taxon>Eukaryota</taxon>
        <taxon>Metazoa</taxon>
        <taxon>Ecdysozoa</taxon>
        <taxon>Arthropoda</taxon>
        <taxon>Hexapoda</taxon>
        <taxon>Collembola</taxon>
        <taxon>Symphypleona</taxon>
        <taxon>Sminthuridae</taxon>
        <taxon>Allacma</taxon>
    </lineage>
</organism>
<dbReference type="EMBL" id="CAJVCH010052274">
    <property type="protein sequence ID" value="CAG7718284.1"/>
    <property type="molecule type" value="Genomic_DNA"/>
</dbReference>